<proteinExistence type="predicted"/>
<evidence type="ECO:0000313" key="3">
    <source>
        <dbReference type="EMBL" id="PIP61992.1"/>
    </source>
</evidence>
<protein>
    <recommendedName>
        <fullName evidence="5">Bacterial spore germination immunoglobulin-like domain-containing protein</fullName>
    </recommendedName>
</protein>
<accession>A0A2H0BWE7</accession>
<keyword evidence="1" id="KW-0472">Membrane</keyword>
<reference evidence="3 4" key="1">
    <citation type="submission" date="2017-09" db="EMBL/GenBank/DDBJ databases">
        <title>Depth-based differentiation of microbial function through sediment-hosted aquifers and enrichment of novel symbionts in the deep terrestrial subsurface.</title>
        <authorList>
            <person name="Probst A.J."/>
            <person name="Ladd B."/>
            <person name="Jarett J.K."/>
            <person name="Geller-Mcgrath D.E."/>
            <person name="Sieber C.M."/>
            <person name="Emerson J.B."/>
            <person name="Anantharaman K."/>
            <person name="Thomas B.C."/>
            <person name="Malmstrom R."/>
            <person name="Stieglmeier M."/>
            <person name="Klingl A."/>
            <person name="Woyke T."/>
            <person name="Ryan C.M."/>
            <person name="Banfield J.F."/>
        </authorList>
    </citation>
    <scope>NUCLEOTIDE SEQUENCE [LARGE SCALE GENOMIC DNA]</scope>
    <source>
        <strain evidence="3">CG22_combo_CG10-13_8_21_14_all_38_20</strain>
    </source>
</reference>
<dbReference type="Proteomes" id="UP000231246">
    <property type="component" value="Unassembled WGS sequence"/>
</dbReference>
<evidence type="ECO:0000256" key="1">
    <source>
        <dbReference type="SAM" id="Phobius"/>
    </source>
</evidence>
<feature type="chain" id="PRO_5013735579" description="Bacterial spore germination immunoglobulin-like domain-containing protein" evidence="2">
    <location>
        <begin position="24"/>
        <end position="209"/>
    </location>
</feature>
<keyword evidence="1" id="KW-1133">Transmembrane helix</keyword>
<comment type="caution">
    <text evidence="3">The sequence shown here is derived from an EMBL/GenBank/DDBJ whole genome shotgun (WGS) entry which is preliminary data.</text>
</comment>
<evidence type="ECO:0008006" key="5">
    <source>
        <dbReference type="Google" id="ProtNLM"/>
    </source>
</evidence>
<name>A0A2H0BWE7_9BACT</name>
<organism evidence="3 4">
    <name type="scientific">Candidatus Roizmanbacteria bacterium CG22_combo_CG10-13_8_21_14_all_38_20</name>
    <dbReference type="NCBI Taxonomy" id="1974862"/>
    <lineage>
        <taxon>Bacteria</taxon>
        <taxon>Candidatus Roizmaniibacteriota</taxon>
    </lineage>
</organism>
<gene>
    <name evidence="3" type="ORF">COW99_01165</name>
</gene>
<keyword evidence="1" id="KW-0812">Transmembrane</keyword>
<sequence length="209" mass="22830">MKIINLALFLYIVSILVCPSVYAQPLDPSIEGYDQVKTPLRPSLKIVSPQTGSTVLGNRITMEYIVSGVKLISPEDATLNVRGEGHLLISFAKADIYGPEGTFQTFIHKSPIIFENIPEGDYILIVEVVKNRGDSYEPAVKEEVQFAVRHVVKLSPTPPATPTPTPETATSIVINNKQNILFGVGIVLVLLPATFLMSRGIRKIGSDMV</sequence>
<feature type="transmembrane region" description="Helical" evidence="1">
    <location>
        <begin position="180"/>
        <end position="198"/>
    </location>
</feature>
<dbReference type="AlphaFoldDB" id="A0A2H0BWE7"/>
<dbReference type="EMBL" id="PCTA01000009">
    <property type="protein sequence ID" value="PIP61992.1"/>
    <property type="molecule type" value="Genomic_DNA"/>
</dbReference>
<evidence type="ECO:0000256" key="2">
    <source>
        <dbReference type="SAM" id="SignalP"/>
    </source>
</evidence>
<feature type="signal peptide" evidence="2">
    <location>
        <begin position="1"/>
        <end position="23"/>
    </location>
</feature>
<evidence type="ECO:0000313" key="4">
    <source>
        <dbReference type="Proteomes" id="UP000231246"/>
    </source>
</evidence>
<keyword evidence="2" id="KW-0732">Signal</keyword>